<proteinExistence type="predicted"/>
<accession>A0ABR4A742</accession>
<name>A0ABR4A742_9LECA</name>
<protein>
    <submittedName>
        <fullName evidence="1">Uncharacterized protein</fullName>
    </submittedName>
</protein>
<dbReference type="EMBL" id="JBEFKJ010000020">
    <property type="protein sequence ID" value="KAL2040726.1"/>
    <property type="molecule type" value="Genomic_DNA"/>
</dbReference>
<organism evidence="1 2">
    <name type="scientific">Stereocaulon virgatum</name>
    <dbReference type="NCBI Taxonomy" id="373712"/>
    <lineage>
        <taxon>Eukaryota</taxon>
        <taxon>Fungi</taxon>
        <taxon>Dikarya</taxon>
        <taxon>Ascomycota</taxon>
        <taxon>Pezizomycotina</taxon>
        <taxon>Lecanoromycetes</taxon>
        <taxon>OSLEUM clade</taxon>
        <taxon>Lecanoromycetidae</taxon>
        <taxon>Lecanorales</taxon>
        <taxon>Lecanorineae</taxon>
        <taxon>Stereocaulaceae</taxon>
        <taxon>Stereocaulon</taxon>
    </lineage>
</organism>
<evidence type="ECO:0000313" key="2">
    <source>
        <dbReference type="Proteomes" id="UP001590950"/>
    </source>
</evidence>
<comment type="caution">
    <text evidence="1">The sequence shown here is derived from an EMBL/GenBank/DDBJ whole genome shotgun (WGS) entry which is preliminary data.</text>
</comment>
<dbReference type="Proteomes" id="UP001590950">
    <property type="component" value="Unassembled WGS sequence"/>
</dbReference>
<reference evidence="1 2" key="1">
    <citation type="submission" date="2024-09" db="EMBL/GenBank/DDBJ databases">
        <title>Rethinking Asexuality: The Enigmatic Case of Functional Sexual Genes in Lepraria (Stereocaulaceae).</title>
        <authorList>
            <person name="Doellman M."/>
            <person name="Sun Y."/>
            <person name="Barcenas-Pena A."/>
            <person name="Lumbsch H.T."/>
            <person name="Grewe F."/>
        </authorList>
    </citation>
    <scope>NUCLEOTIDE SEQUENCE [LARGE SCALE GENOMIC DNA]</scope>
    <source>
        <strain evidence="1 2">Mercado 3170</strain>
    </source>
</reference>
<evidence type="ECO:0000313" key="1">
    <source>
        <dbReference type="EMBL" id="KAL2040726.1"/>
    </source>
</evidence>
<gene>
    <name evidence="1" type="ORF">N7G274_006705</name>
</gene>
<sequence length="256" mass="28113">MGPGPLEPQHNSRDSAMYPDAIQHCQSFVMSSPHPSNQQHDCESPIATGSEGLTSFAGYISSETAGYTTMSQALQNSDTVRDLTSAFRTGNTRGPVYPAAYAPYDENYTINDKFDVLAPVLVPHVPLLDYNPAQASTFLDVNDQAPMINTVSSSGVTRSAVRCKRNKRRFTEVEKAAIKRKRRLGVCAGCRKKKRRCTHVLEHGPLENPSIFANYSASALATNSIGLAKIQEGGNNFEVYRRGSVQNEQTTHPAFW</sequence>
<keyword evidence="2" id="KW-1185">Reference proteome</keyword>